<proteinExistence type="predicted"/>
<name>A0A3G5A5C4_9VIRU</name>
<gene>
    <name evidence="1" type="ORF">Hyperionvirus1_6</name>
</gene>
<evidence type="ECO:0000313" key="1">
    <source>
        <dbReference type="EMBL" id="AYV82427.1"/>
    </source>
</evidence>
<organism evidence="1">
    <name type="scientific">Hyperionvirus sp</name>
    <dbReference type="NCBI Taxonomy" id="2487770"/>
    <lineage>
        <taxon>Viruses</taxon>
        <taxon>Varidnaviria</taxon>
        <taxon>Bamfordvirae</taxon>
        <taxon>Nucleocytoviricota</taxon>
        <taxon>Megaviricetes</taxon>
        <taxon>Imitervirales</taxon>
        <taxon>Mimiviridae</taxon>
        <taxon>Klosneuvirinae</taxon>
    </lineage>
</organism>
<sequence length="260" mass="29922">MFEIIIYPPFDRKSMAFPHALMEERDRIETQKLAVQKEIAVITQNLINPLWIKIQKLNDELRLLRVQFKPFQYVLIKSDKEIDRESLWKIAEPGGRIKNVSMAMGNACFLALIEFDLPVELKNLNPLPEGVIGSIELSSEAEFDAKKQPVYGADYAIWLYGEEKYNSVLVKLNLYRVDFRHPAANSWSEGKGACCLCGQIANKRNCKFYQLDSSHRYLICCTEDSCLKKLQARFNASGIIIPDKKFTEKALSLPLKIQIW</sequence>
<protein>
    <submittedName>
        <fullName evidence="1">Uncharacterized protein</fullName>
    </submittedName>
</protein>
<reference evidence="1" key="1">
    <citation type="submission" date="2018-10" db="EMBL/GenBank/DDBJ databases">
        <title>Hidden diversity of soil giant viruses.</title>
        <authorList>
            <person name="Schulz F."/>
            <person name="Alteio L."/>
            <person name="Goudeau D."/>
            <person name="Ryan E.M."/>
            <person name="Malmstrom R.R."/>
            <person name="Blanchard J."/>
            <person name="Woyke T."/>
        </authorList>
    </citation>
    <scope>NUCLEOTIDE SEQUENCE</scope>
    <source>
        <strain evidence="1">HYV1</strain>
    </source>
</reference>
<accession>A0A3G5A5C4</accession>
<dbReference type="EMBL" id="MK072383">
    <property type="protein sequence ID" value="AYV82427.1"/>
    <property type="molecule type" value="Genomic_DNA"/>
</dbReference>